<comment type="caution">
    <text evidence="1">The sequence shown here is derived from an EMBL/GenBank/DDBJ whole genome shotgun (WGS) entry which is preliminary data.</text>
</comment>
<proteinExistence type="predicted"/>
<dbReference type="EMBL" id="JAAIUW010000006">
    <property type="protein sequence ID" value="KAF7826498.1"/>
    <property type="molecule type" value="Genomic_DNA"/>
</dbReference>
<protein>
    <submittedName>
        <fullName evidence="1">Uncharacterized protein</fullName>
    </submittedName>
</protein>
<dbReference type="Proteomes" id="UP000634136">
    <property type="component" value="Unassembled WGS sequence"/>
</dbReference>
<sequence length="94" mass="10515">MVIRGSLLSDRDLPPLCNDTKLKMTEHGDATKLWCESAKVRRQGCRCDAETEEKNYNSGGWDFGPGEEYGTVGSYAESQELVVRHYSAVQLSIE</sequence>
<organism evidence="1 2">
    <name type="scientific">Senna tora</name>
    <dbReference type="NCBI Taxonomy" id="362788"/>
    <lineage>
        <taxon>Eukaryota</taxon>
        <taxon>Viridiplantae</taxon>
        <taxon>Streptophyta</taxon>
        <taxon>Embryophyta</taxon>
        <taxon>Tracheophyta</taxon>
        <taxon>Spermatophyta</taxon>
        <taxon>Magnoliopsida</taxon>
        <taxon>eudicotyledons</taxon>
        <taxon>Gunneridae</taxon>
        <taxon>Pentapetalae</taxon>
        <taxon>rosids</taxon>
        <taxon>fabids</taxon>
        <taxon>Fabales</taxon>
        <taxon>Fabaceae</taxon>
        <taxon>Caesalpinioideae</taxon>
        <taxon>Cassia clade</taxon>
        <taxon>Senna</taxon>
    </lineage>
</organism>
<keyword evidence="2" id="KW-1185">Reference proteome</keyword>
<evidence type="ECO:0000313" key="1">
    <source>
        <dbReference type="EMBL" id="KAF7826498.1"/>
    </source>
</evidence>
<accession>A0A834TPM4</accession>
<gene>
    <name evidence="1" type="ORF">G2W53_017662</name>
</gene>
<reference evidence="1" key="1">
    <citation type="submission" date="2020-09" db="EMBL/GenBank/DDBJ databases">
        <title>Genome-Enabled Discovery of Anthraquinone Biosynthesis in Senna tora.</title>
        <authorList>
            <person name="Kang S.-H."/>
            <person name="Pandey R.P."/>
            <person name="Lee C.-M."/>
            <person name="Sim J.-S."/>
            <person name="Jeong J.-T."/>
            <person name="Choi B.-S."/>
            <person name="Jung M."/>
            <person name="Ginzburg D."/>
            <person name="Zhao K."/>
            <person name="Won S.Y."/>
            <person name="Oh T.-J."/>
            <person name="Yu Y."/>
            <person name="Kim N.-H."/>
            <person name="Lee O.R."/>
            <person name="Lee T.-H."/>
            <person name="Bashyal P."/>
            <person name="Kim T.-S."/>
            <person name="Lee W.-H."/>
            <person name="Kawkins C."/>
            <person name="Kim C.-K."/>
            <person name="Kim J.S."/>
            <person name="Ahn B.O."/>
            <person name="Rhee S.Y."/>
            <person name="Sohng J.K."/>
        </authorList>
    </citation>
    <scope>NUCLEOTIDE SEQUENCE</scope>
    <source>
        <tissue evidence="1">Leaf</tissue>
    </source>
</reference>
<evidence type="ECO:0000313" key="2">
    <source>
        <dbReference type="Proteomes" id="UP000634136"/>
    </source>
</evidence>
<name>A0A834TPM4_9FABA</name>
<dbReference type="AlphaFoldDB" id="A0A834TPM4"/>